<sequence>MGGILERISPPKFNPERDIPDLTGKVIIVTGGNTGIGYETVKQLLLKNAKVYLAARSAEKANTAIEALRAETSSKGTAVFLALDLSDLESVKKAAAEFLEKDAKLDVLINNACVFAPSFFHAIGPQLRRRGVMNSPRRHAHEAGLRSPCVFGEFRSNLQLSHLTTEFGTNVIGHYLFTTLLLPALRSASTETIPARVVHVSSAAHPFAPGRGIEFVSIKDGEERNAWVKKNEGFMLPWRLYGQSKIGNIYLGNYFARTYPEFLVSCSLHPGAIRSELGRHTAGVAGVLNSVFSFALKPTPMGAITQLWAATVAAPSEITGQYLVPWGRVAKPDKRALDEKLEEEMIVYVKEVVRDYT</sequence>
<evidence type="ECO:0000313" key="4">
    <source>
        <dbReference type="EMBL" id="KAF7296233.1"/>
    </source>
</evidence>
<gene>
    <name evidence="4" type="ORF">HMN09_01092300</name>
</gene>
<protein>
    <submittedName>
        <fullName evidence="4">Short-chain dehydrogenase/reductase family protein</fullName>
    </submittedName>
</protein>
<comment type="caution">
    <text evidence="4">The sequence shown here is derived from an EMBL/GenBank/DDBJ whole genome shotgun (WGS) entry which is preliminary data.</text>
</comment>
<dbReference type="AlphaFoldDB" id="A0A8H6SB76"/>
<keyword evidence="5" id="KW-1185">Reference proteome</keyword>
<evidence type="ECO:0000256" key="2">
    <source>
        <dbReference type="ARBA" id="ARBA00022857"/>
    </source>
</evidence>
<dbReference type="PRINTS" id="PR00081">
    <property type="entry name" value="GDHRDH"/>
</dbReference>
<accession>A0A8H6SB76</accession>
<dbReference type="InterPro" id="IPR036291">
    <property type="entry name" value="NAD(P)-bd_dom_sf"/>
</dbReference>
<name>A0A8H6SB76_MYCCL</name>
<dbReference type="EMBL" id="JACAZE010000017">
    <property type="protein sequence ID" value="KAF7296233.1"/>
    <property type="molecule type" value="Genomic_DNA"/>
</dbReference>
<comment type="similarity">
    <text evidence="1">Belongs to the short-chain dehydrogenases/reductases (SDR) family.</text>
</comment>
<reference evidence="4" key="1">
    <citation type="submission" date="2020-05" db="EMBL/GenBank/DDBJ databases">
        <title>Mycena genomes resolve the evolution of fungal bioluminescence.</title>
        <authorList>
            <person name="Tsai I.J."/>
        </authorList>
    </citation>
    <scope>NUCLEOTIDE SEQUENCE</scope>
    <source>
        <strain evidence="4">110903Hualien_Pintung</strain>
    </source>
</reference>
<dbReference type="Pfam" id="PF00106">
    <property type="entry name" value="adh_short"/>
    <property type="match status" value="1"/>
</dbReference>
<keyword evidence="2" id="KW-0521">NADP</keyword>
<evidence type="ECO:0000313" key="5">
    <source>
        <dbReference type="Proteomes" id="UP000613580"/>
    </source>
</evidence>
<dbReference type="Proteomes" id="UP000613580">
    <property type="component" value="Unassembled WGS sequence"/>
</dbReference>
<dbReference type="GO" id="GO:0016491">
    <property type="term" value="F:oxidoreductase activity"/>
    <property type="evidence" value="ECO:0007669"/>
    <property type="project" value="UniProtKB-KW"/>
</dbReference>
<dbReference type="PANTHER" id="PTHR24320">
    <property type="entry name" value="RETINOL DEHYDROGENASE"/>
    <property type="match status" value="1"/>
</dbReference>
<keyword evidence="3" id="KW-0560">Oxidoreductase</keyword>
<dbReference type="SUPFAM" id="SSF51735">
    <property type="entry name" value="NAD(P)-binding Rossmann-fold domains"/>
    <property type="match status" value="1"/>
</dbReference>
<dbReference type="InterPro" id="IPR002347">
    <property type="entry name" value="SDR_fam"/>
</dbReference>
<evidence type="ECO:0000256" key="1">
    <source>
        <dbReference type="ARBA" id="ARBA00006484"/>
    </source>
</evidence>
<dbReference type="PANTHER" id="PTHR24320:SF282">
    <property type="entry name" value="WW DOMAIN-CONTAINING OXIDOREDUCTASE"/>
    <property type="match status" value="1"/>
</dbReference>
<dbReference type="Gene3D" id="3.40.50.720">
    <property type="entry name" value="NAD(P)-binding Rossmann-like Domain"/>
    <property type="match status" value="1"/>
</dbReference>
<organism evidence="4 5">
    <name type="scientific">Mycena chlorophos</name>
    <name type="common">Agaric fungus</name>
    <name type="synonym">Agaricus chlorophos</name>
    <dbReference type="NCBI Taxonomy" id="658473"/>
    <lineage>
        <taxon>Eukaryota</taxon>
        <taxon>Fungi</taxon>
        <taxon>Dikarya</taxon>
        <taxon>Basidiomycota</taxon>
        <taxon>Agaricomycotina</taxon>
        <taxon>Agaricomycetes</taxon>
        <taxon>Agaricomycetidae</taxon>
        <taxon>Agaricales</taxon>
        <taxon>Marasmiineae</taxon>
        <taxon>Mycenaceae</taxon>
        <taxon>Mycena</taxon>
    </lineage>
</organism>
<evidence type="ECO:0000256" key="3">
    <source>
        <dbReference type="ARBA" id="ARBA00023002"/>
    </source>
</evidence>
<dbReference type="OrthoDB" id="191139at2759"/>
<proteinExistence type="inferred from homology"/>